<organism evidence="1">
    <name type="scientific">Sesamum latifolium</name>
    <dbReference type="NCBI Taxonomy" id="2727402"/>
    <lineage>
        <taxon>Eukaryota</taxon>
        <taxon>Viridiplantae</taxon>
        <taxon>Streptophyta</taxon>
        <taxon>Embryophyta</taxon>
        <taxon>Tracheophyta</taxon>
        <taxon>Spermatophyta</taxon>
        <taxon>Magnoliopsida</taxon>
        <taxon>eudicotyledons</taxon>
        <taxon>Gunneridae</taxon>
        <taxon>Pentapetalae</taxon>
        <taxon>asterids</taxon>
        <taxon>lamiids</taxon>
        <taxon>Lamiales</taxon>
        <taxon>Pedaliaceae</taxon>
        <taxon>Sesamum</taxon>
    </lineage>
</organism>
<evidence type="ECO:0000313" key="1">
    <source>
        <dbReference type="EMBL" id="KAL0453896.1"/>
    </source>
</evidence>
<reference evidence="1" key="2">
    <citation type="journal article" date="2024" name="Plant">
        <title>Genomic evolution and insights into agronomic trait innovations of Sesamum species.</title>
        <authorList>
            <person name="Miao H."/>
            <person name="Wang L."/>
            <person name="Qu L."/>
            <person name="Liu H."/>
            <person name="Sun Y."/>
            <person name="Le M."/>
            <person name="Wang Q."/>
            <person name="Wei S."/>
            <person name="Zheng Y."/>
            <person name="Lin W."/>
            <person name="Duan Y."/>
            <person name="Cao H."/>
            <person name="Xiong S."/>
            <person name="Wang X."/>
            <person name="Wei L."/>
            <person name="Li C."/>
            <person name="Ma Q."/>
            <person name="Ju M."/>
            <person name="Zhao R."/>
            <person name="Li G."/>
            <person name="Mu C."/>
            <person name="Tian Q."/>
            <person name="Mei H."/>
            <person name="Zhang T."/>
            <person name="Gao T."/>
            <person name="Zhang H."/>
        </authorList>
    </citation>
    <scope>NUCLEOTIDE SEQUENCE</scope>
    <source>
        <strain evidence="1">KEN1</strain>
    </source>
</reference>
<accession>A0AAW2XNX0</accession>
<reference evidence="1" key="1">
    <citation type="submission" date="2020-06" db="EMBL/GenBank/DDBJ databases">
        <authorList>
            <person name="Li T."/>
            <person name="Hu X."/>
            <person name="Zhang T."/>
            <person name="Song X."/>
            <person name="Zhang H."/>
            <person name="Dai N."/>
            <person name="Sheng W."/>
            <person name="Hou X."/>
            <person name="Wei L."/>
        </authorList>
    </citation>
    <scope>NUCLEOTIDE SEQUENCE</scope>
    <source>
        <strain evidence="1">KEN1</strain>
        <tissue evidence="1">Leaf</tissue>
    </source>
</reference>
<name>A0AAW2XNX0_9LAMI</name>
<sequence>MVMIHSDRYINMPPPAYQSQSITVSVFYGGVTRNLPIAKYIAPEEVAVEGAETVDNGQKNNKSNSKVKAKVRVRFLGETDDAVGYHDEVGTDDVGLNASENVETGVGDVGAHNVDLGIDDVATADEDDFEDMLENEYDMDDHCSEDDDELFGNNVDGNREQIREDLESNSEYESDDVVASENDLNNRGCHIRRELSQHMQYSIL</sequence>
<proteinExistence type="predicted"/>
<dbReference type="EMBL" id="JACGWN010000004">
    <property type="protein sequence ID" value="KAL0453896.1"/>
    <property type="molecule type" value="Genomic_DNA"/>
</dbReference>
<comment type="caution">
    <text evidence="1">The sequence shown here is derived from an EMBL/GenBank/DDBJ whole genome shotgun (WGS) entry which is preliminary data.</text>
</comment>
<gene>
    <name evidence="1" type="ORF">Slati_1367700</name>
</gene>
<protein>
    <submittedName>
        <fullName evidence="1">Uncharacterized protein</fullName>
    </submittedName>
</protein>
<dbReference type="AlphaFoldDB" id="A0AAW2XNX0"/>